<dbReference type="Gene3D" id="2.160.20.80">
    <property type="entry name" value="E3 ubiquitin-protein ligase SopA"/>
    <property type="match status" value="1"/>
</dbReference>
<evidence type="ECO:0000313" key="2">
    <source>
        <dbReference type="Proteomes" id="UP000070620"/>
    </source>
</evidence>
<accession>A0A136PWY6</accession>
<dbReference type="SUPFAM" id="SSF141571">
    <property type="entry name" value="Pentapeptide repeat-like"/>
    <property type="match status" value="1"/>
</dbReference>
<dbReference type="PANTHER" id="PTHR14136:SF17">
    <property type="entry name" value="BTB_POZ DOMAIN-CONTAINING PROTEIN KCTD9"/>
    <property type="match status" value="1"/>
</dbReference>
<proteinExistence type="predicted"/>
<protein>
    <recommendedName>
        <fullName evidence="3">Pentapeptide repeat-containing protein</fullName>
    </recommendedName>
</protein>
<keyword evidence="2" id="KW-1185">Reference proteome</keyword>
<dbReference type="RefSeq" id="WP_067361218.1">
    <property type="nucleotide sequence ID" value="NZ_JBIUBN010000024.1"/>
</dbReference>
<sequence>MRTSAVGDVTILLPDLDPADLDPTTDLNDNLNDNLSDTLVENASWRSAVLDDVPVRGSRIVGTDLSESVWEAGSLFGCEIVRTDFSGASLSGVAVERCVVTGSRFTGARLTDLRLKDVLFEGCRFDYATFTRVAATGAVAFVDCILTDATWSSCRLPKVVLRSCRLDRLELESCQLTGADLRGNSFHDLKTTLGNLRGVTLSDEQLPDLTRLAVEELGLTIRGQ</sequence>
<dbReference type="AlphaFoldDB" id="A0A136PWY6"/>
<dbReference type="Pfam" id="PF00805">
    <property type="entry name" value="Pentapeptide"/>
    <property type="match status" value="2"/>
</dbReference>
<dbReference type="EMBL" id="LRQV01000014">
    <property type="protein sequence ID" value="KXK62706.1"/>
    <property type="molecule type" value="Genomic_DNA"/>
</dbReference>
<gene>
    <name evidence="1" type="ORF">AWW66_06535</name>
</gene>
<name>A0A136PWY6_9ACTN</name>
<dbReference type="OrthoDB" id="2579959at2"/>
<dbReference type="InterPro" id="IPR001646">
    <property type="entry name" value="5peptide_repeat"/>
</dbReference>
<dbReference type="PANTHER" id="PTHR14136">
    <property type="entry name" value="BTB_POZ DOMAIN-CONTAINING PROTEIN KCTD9"/>
    <property type="match status" value="1"/>
</dbReference>
<organism evidence="1 2">
    <name type="scientific">Micromonospora rosaria</name>
    <dbReference type="NCBI Taxonomy" id="47874"/>
    <lineage>
        <taxon>Bacteria</taxon>
        <taxon>Bacillati</taxon>
        <taxon>Actinomycetota</taxon>
        <taxon>Actinomycetes</taxon>
        <taxon>Micromonosporales</taxon>
        <taxon>Micromonosporaceae</taxon>
        <taxon>Micromonospora</taxon>
    </lineage>
</organism>
<dbReference type="InterPro" id="IPR051082">
    <property type="entry name" value="Pentapeptide-BTB/POZ_domain"/>
</dbReference>
<comment type="caution">
    <text evidence="1">The sequence shown here is derived from an EMBL/GenBank/DDBJ whole genome shotgun (WGS) entry which is preliminary data.</text>
</comment>
<evidence type="ECO:0000313" key="1">
    <source>
        <dbReference type="EMBL" id="KXK62706.1"/>
    </source>
</evidence>
<dbReference type="Proteomes" id="UP000070620">
    <property type="component" value="Unassembled WGS sequence"/>
</dbReference>
<reference evidence="1 2" key="1">
    <citation type="submission" date="2016-01" db="EMBL/GenBank/DDBJ databases">
        <title>Whole genome sequence and analysis of Micromonospora rosaria DSM 803, which can produce antibacterial substance rosamicin.</title>
        <authorList>
            <person name="Yang H."/>
            <person name="He X."/>
            <person name="Zhu D."/>
        </authorList>
    </citation>
    <scope>NUCLEOTIDE SEQUENCE [LARGE SCALE GENOMIC DNA]</scope>
    <source>
        <strain evidence="1 2">DSM 803</strain>
    </source>
</reference>
<evidence type="ECO:0008006" key="3">
    <source>
        <dbReference type="Google" id="ProtNLM"/>
    </source>
</evidence>